<dbReference type="InterPro" id="IPR029865">
    <property type="entry name" value="KIAA0319-like"/>
</dbReference>
<organism evidence="5 6">
    <name type="scientific">Porites evermanni</name>
    <dbReference type="NCBI Taxonomy" id="104178"/>
    <lineage>
        <taxon>Eukaryota</taxon>
        <taxon>Metazoa</taxon>
        <taxon>Cnidaria</taxon>
        <taxon>Anthozoa</taxon>
        <taxon>Hexacorallia</taxon>
        <taxon>Scleractinia</taxon>
        <taxon>Fungiina</taxon>
        <taxon>Poritidae</taxon>
        <taxon>Porites</taxon>
    </lineage>
</organism>
<comment type="caution">
    <text evidence="5">The sequence shown here is derived from an EMBL/GenBank/DDBJ whole genome shotgun (WGS) entry which is preliminary data.</text>
</comment>
<evidence type="ECO:0000256" key="3">
    <source>
        <dbReference type="ARBA" id="ARBA00023180"/>
    </source>
</evidence>
<comment type="subcellular location">
    <subcellularLocation>
        <location evidence="1">Membrane</location>
    </subcellularLocation>
</comment>
<reference evidence="5 6" key="1">
    <citation type="submission" date="2022-05" db="EMBL/GenBank/DDBJ databases">
        <authorList>
            <consortium name="Genoscope - CEA"/>
            <person name="William W."/>
        </authorList>
    </citation>
    <scope>NUCLEOTIDE SEQUENCE [LARGE SCALE GENOMIC DNA]</scope>
</reference>
<feature type="domain" description="MANSC" evidence="4">
    <location>
        <begin position="145"/>
        <end position="211"/>
    </location>
</feature>
<sequence length="212" mass="23850">SEESLESEITNVRPLKCPHGPVLTNVTLTHELRAGKFSRLGMAEDMETCIQMCCDKDDCEMAFMPGKHCYGVDCFSQEHCEITTVKPSNLTVQITKVRPIVPRIPDPKAKISWIPESRFPYMGRKQEKKRVKKKYIDPLTQEELHCTQSPILKNVTLRGGIKAGNFSDLGDEKNMHMCIALCCERKTCDLAFMIGGTCIAVDCFSEELCQAV</sequence>
<gene>
    <name evidence="5" type="ORF">PEVE_00039746</name>
</gene>
<evidence type="ECO:0000259" key="4">
    <source>
        <dbReference type="Pfam" id="PF23597"/>
    </source>
</evidence>
<feature type="non-terminal residue" evidence="5">
    <location>
        <position position="1"/>
    </location>
</feature>
<proteinExistence type="predicted"/>
<keyword evidence="2" id="KW-0472">Membrane</keyword>
<name>A0ABN8T4L3_9CNID</name>
<keyword evidence="3" id="KW-0325">Glycoprotein</keyword>
<protein>
    <recommendedName>
        <fullName evidence="4">MANSC domain-containing protein</fullName>
    </recommendedName>
</protein>
<evidence type="ECO:0000256" key="1">
    <source>
        <dbReference type="ARBA" id="ARBA00004370"/>
    </source>
</evidence>
<dbReference type="PANTHER" id="PTHR46182">
    <property type="entry name" value="FI19480P1"/>
    <property type="match status" value="1"/>
</dbReference>
<dbReference type="InterPro" id="IPR013980">
    <property type="entry name" value="MANSC_dom"/>
</dbReference>
<dbReference type="Proteomes" id="UP001159427">
    <property type="component" value="Unassembled WGS sequence"/>
</dbReference>
<evidence type="ECO:0000313" key="5">
    <source>
        <dbReference type="EMBL" id="CAH3199269.1"/>
    </source>
</evidence>
<accession>A0ABN8T4L3</accession>
<dbReference type="EMBL" id="CALNXI010007065">
    <property type="protein sequence ID" value="CAH3199269.1"/>
    <property type="molecule type" value="Genomic_DNA"/>
</dbReference>
<feature type="domain" description="MANSC" evidence="4">
    <location>
        <begin position="16"/>
        <end position="92"/>
    </location>
</feature>
<keyword evidence="6" id="KW-1185">Reference proteome</keyword>
<dbReference type="PANTHER" id="PTHR46182:SF2">
    <property type="entry name" value="FI19480P1"/>
    <property type="match status" value="1"/>
</dbReference>
<evidence type="ECO:0000256" key="2">
    <source>
        <dbReference type="ARBA" id="ARBA00023136"/>
    </source>
</evidence>
<feature type="non-terminal residue" evidence="5">
    <location>
        <position position="212"/>
    </location>
</feature>
<evidence type="ECO:0000313" key="6">
    <source>
        <dbReference type="Proteomes" id="UP001159427"/>
    </source>
</evidence>
<dbReference type="Pfam" id="PF23597">
    <property type="entry name" value="KIAA0319_N"/>
    <property type="match status" value="2"/>
</dbReference>